<dbReference type="Proteomes" id="UP000831785">
    <property type="component" value="Chromosome"/>
</dbReference>
<evidence type="ECO:0000313" key="2">
    <source>
        <dbReference type="EMBL" id="UOQ54313.1"/>
    </source>
</evidence>
<dbReference type="EMBL" id="CP095049">
    <property type="protein sequence ID" value="UOQ54313.1"/>
    <property type="molecule type" value="Genomic_DNA"/>
</dbReference>
<keyword evidence="3" id="KW-1185">Reference proteome</keyword>
<dbReference type="Pfam" id="PF13715">
    <property type="entry name" value="CarbopepD_reg_2"/>
    <property type="match status" value="1"/>
</dbReference>
<feature type="signal peptide" evidence="1">
    <location>
        <begin position="1"/>
        <end position="21"/>
    </location>
</feature>
<proteinExistence type="predicted"/>
<reference evidence="2 3" key="1">
    <citation type="submission" date="2022-04" db="EMBL/GenBank/DDBJ databases">
        <title>Hymenobacter sp. isolated from the air.</title>
        <authorList>
            <person name="Won M."/>
            <person name="Lee C.-M."/>
            <person name="Woen H.-Y."/>
            <person name="Kwon S.-W."/>
        </authorList>
    </citation>
    <scope>NUCLEOTIDE SEQUENCE [LARGE SCALE GENOMIC DNA]</scope>
    <source>
        <strain evidence="3">5116 S-27</strain>
    </source>
</reference>
<evidence type="ECO:0000313" key="3">
    <source>
        <dbReference type="Proteomes" id="UP000831785"/>
    </source>
</evidence>
<organism evidence="2 3">
    <name type="scientific">Hymenobacter cellulosivorans</name>
    <dbReference type="NCBI Taxonomy" id="2932249"/>
    <lineage>
        <taxon>Bacteria</taxon>
        <taxon>Pseudomonadati</taxon>
        <taxon>Bacteroidota</taxon>
        <taxon>Cytophagia</taxon>
        <taxon>Cytophagales</taxon>
        <taxon>Hymenobacteraceae</taxon>
        <taxon>Hymenobacter</taxon>
    </lineage>
</organism>
<dbReference type="SUPFAM" id="SSF49464">
    <property type="entry name" value="Carboxypeptidase regulatory domain-like"/>
    <property type="match status" value="1"/>
</dbReference>
<gene>
    <name evidence="2" type="ORF">MUN80_06030</name>
</gene>
<name>A0ABY4FCV1_9BACT</name>
<sequence>MLHVSALVGFALLFAGPSALAQTLVSTDADKDFGAEASTRLNCQPLAGQVTDVNGLPVIGATLFLKGTSNAYITDEKGNFEITAPVSQKQIVAVEAAGYLPSLITLTTCKLPDIVLERDPTVRIKRSGKKAGQIVRYGDAYRQ</sequence>
<keyword evidence="1" id="KW-0732">Signal</keyword>
<accession>A0ABY4FCV1</accession>
<protein>
    <submittedName>
        <fullName evidence="2">Carboxypeptidase-like regulatory domain-containing protein</fullName>
    </submittedName>
</protein>
<dbReference type="RefSeq" id="WP_244720951.1">
    <property type="nucleotide sequence ID" value="NZ_CP095049.1"/>
</dbReference>
<feature type="chain" id="PRO_5047075747" evidence="1">
    <location>
        <begin position="22"/>
        <end position="143"/>
    </location>
</feature>
<dbReference type="Gene3D" id="2.60.40.1120">
    <property type="entry name" value="Carboxypeptidase-like, regulatory domain"/>
    <property type="match status" value="1"/>
</dbReference>
<evidence type="ECO:0000256" key="1">
    <source>
        <dbReference type="SAM" id="SignalP"/>
    </source>
</evidence>
<dbReference type="InterPro" id="IPR008969">
    <property type="entry name" value="CarboxyPept-like_regulatory"/>
</dbReference>